<dbReference type="RefSeq" id="WP_044765368.1">
    <property type="nucleotide sequence ID" value="NZ_CEHB01000071.1"/>
</dbReference>
<gene>
    <name evidence="1" type="ORF">ERS132531_00200</name>
</gene>
<evidence type="ECO:0000313" key="1">
    <source>
        <dbReference type="EMBL" id="CYX34987.1"/>
    </source>
</evidence>
<accession>A0A0Z8UC82</accession>
<dbReference type="Proteomes" id="UP000074903">
    <property type="component" value="Unassembled WGS sequence"/>
</dbReference>
<proteinExistence type="predicted"/>
<organism evidence="1 2">
    <name type="scientific">Streptococcus suis</name>
    <dbReference type="NCBI Taxonomy" id="1307"/>
    <lineage>
        <taxon>Bacteria</taxon>
        <taxon>Bacillati</taxon>
        <taxon>Bacillota</taxon>
        <taxon>Bacilli</taxon>
        <taxon>Lactobacillales</taxon>
        <taxon>Streptococcaceae</taxon>
        <taxon>Streptococcus</taxon>
    </lineage>
</organism>
<reference evidence="1 2" key="1">
    <citation type="submission" date="2016-02" db="EMBL/GenBank/DDBJ databases">
        <authorList>
            <consortium name="Pathogen Informatics"/>
        </authorList>
    </citation>
    <scope>NUCLEOTIDE SEQUENCE [LARGE SCALE GENOMIC DNA]</scope>
    <source>
        <strain evidence="1 2">SS993</strain>
    </source>
</reference>
<name>A0A0Z8UC82_STRSU</name>
<evidence type="ECO:0000313" key="2">
    <source>
        <dbReference type="Proteomes" id="UP000074903"/>
    </source>
</evidence>
<protein>
    <submittedName>
        <fullName evidence="1">Uncharacterized protein</fullName>
    </submittedName>
</protein>
<dbReference type="EMBL" id="FILX01000002">
    <property type="protein sequence ID" value="CYX34987.1"/>
    <property type="molecule type" value="Genomic_DNA"/>
</dbReference>
<dbReference type="AlphaFoldDB" id="A0A0Z8UC82"/>
<sequence length="115" mass="13613">MARKFFTRNDIQTILETNSLNAKVFYMEREEKSSPDNVILYYRLIPGSSITADDRVHMRKVTVQVSHYHKKKLDSIEDLMLSNFMCEPNQLNLKQPDTDYLLTTYRLEVFTSGQW</sequence>